<dbReference type="Proteomes" id="UP000789508">
    <property type="component" value="Unassembled WGS sequence"/>
</dbReference>
<dbReference type="EMBL" id="CAJVPS010001754">
    <property type="protein sequence ID" value="CAG8549420.1"/>
    <property type="molecule type" value="Genomic_DNA"/>
</dbReference>
<evidence type="ECO:0000313" key="2">
    <source>
        <dbReference type="Proteomes" id="UP000789508"/>
    </source>
</evidence>
<reference evidence="1" key="1">
    <citation type="submission" date="2021-06" db="EMBL/GenBank/DDBJ databases">
        <authorList>
            <person name="Kallberg Y."/>
            <person name="Tangrot J."/>
            <person name="Rosling A."/>
        </authorList>
    </citation>
    <scope>NUCLEOTIDE SEQUENCE</scope>
    <source>
        <strain evidence="1">FL130A</strain>
    </source>
</reference>
<gene>
    <name evidence="1" type="ORF">ALEPTO_LOCUS5802</name>
</gene>
<keyword evidence="2" id="KW-1185">Reference proteome</keyword>
<organism evidence="1 2">
    <name type="scientific">Ambispora leptoticha</name>
    <dbReference type="NCBI Taxonomy" id="144679"/>
    <lineage>
        <taxon>Eukaryota</taxon>
        <taxon>Fungi</taxon>
        <taxon>Fungi incertae sedis</taxon>
        <taxon>Mucoromycota</taxon>
        <taxon>Glomeromycotina</taxon>
        <taxon>Glomeromycetes</taxon>
        <taxon>Archaeosporales</taxon>
        <taxon>Ambisporaceae</taxon>
        <taxon>Ambispora</taxon>
    </lineage>
</organism>
<dbReference type="AlphaFoldDB" id="A0A9N9FNT5"/>
<name>A0A9N9FNT5_9GLOM</name>
<comment type="caution">
    <text evidence="1">The sequence shown here is derived from an EMBL/GenBank/DDBJ whole genome shotgun (WGS) entry which is preliminary data.</text>
</comment>
<evidence type="ECO:0000313" key="1">
    <source>
        <dbReference type="EMBL" id="CAG8549420.1"/>
    </source>
</evidence>
<proteinExistence type="predicted"/>
<sequence length="191" mass="22061">MDSNTIIARFSNGAVEVPVPSPATARNLINNSIIESRTILTNTKTNSQYTKSSYYLFLLSLENQLNSASALSKKALLNDLVLVATFNWKNAPEEYRWRFDQLAELINGDANHLYRTVKLILKIKKFLKRLTKPETYKSPRLNISKFSSKYPQKRRRGFKIRKFLDECYAFRIFSIAPATNYQANRLSNRIA</sequence>
<accession>A0A9N9FNT5</accession>
<protein>
    <submittedName>
        <fullName evidence="1">7785_t:CDS:1</fullName>
    </submittedName>
</protein>